<dbReference type="EMBL" id="JAHESF010000008">
    <property type="protein sequence ID" value="MBT1697377.1"/>
    <property type="molecule type" value="Genomic_DNA"/>
</dbReference>
<evidence type="ECO:0000259" key="1">
    <source>
        <dbReference type="Pfam" id="PF07635"/>
    </source>
</evidence>
<reference evidence="3 4" key="1">
    <citation type="submission" date="2021-05" db="EMBL/GenBank/DDBJ databases">
        <title>A Polyphasic approach of four new species of the genus Ohtaekwangia: Ohtaekwangia histidinii sp. nov., Ohtaekwangia cretensis sp. nov., Ohtaekwangia indiensis sp. nov., Ohtaekwangia reichenbachii sp. nov. from diverse environment.</title>
        <authorList>
            <person name="Octaviana S."/>
        </authorList>
    </citation>
    <scope>NUCLEOTIDE SEQUENCE [LARGE SCALE GENOMIC DNA]</scope>
    <source>
        <strain evidence="3 4">PWU4</strain>
    </source>
</reference>
<dbReference type="InterPro" id="IPR059177">
    <property type="entry name" value="GH29D-like_dom"/>
</dbReference>
<dbReference type="Proteomes" id="UP001319200">
    <property type="component" value="Unassembled WGS sequence"/>
</dbReference>
<sequence>LTDSTTLFAAAVEPILESKCYSCHNEQKAKGKLILTSLASMEKGGKNGTLWKAGDAKHSLIMERLTLPLGSKEHMPPKDKAQLTEDEVLFISRWIGAGADTRTKLNAVPAVDTLKKLASPIVARYYAEEGIAPRYHFQFSSQQKVRELSTPYRTVSQIARNEPALQAEFYLSGSFQKKYLEELSSVKDQLIAIDLSKMPVVDDDLKMLAKFDNLEKIILNNTAITGDGFKHLLKLEHLRSVSLSGTKVTAAALKTLAPNTSIREVYLWNTPVTDNEMAGLRQTYKQISWDTGYRPDEKEMLRLSAPFLKNDAQVLKQNEPVMLKHNLPGAVIRYTTDGSDADSLKSNTYKDPLPVTRYTVIKTKAYKDRWLSSKQVEYVFFKTGVKPSRAELLTKPDSKYAGEGPSTLIDNKKGMPDFYRDPSWMAFRNEPLEAVFFFEGDVPTLTNITLSYARNIGSMCMPPATFEVWAGSNPKDLKLLRKITPAQPTTWVPTRIEGATIDIPASTFACYKIVARPLSKLPDFRNAKNEKGWLMVDEVFFN</sequence>
<dbReference type="InterPro" id="IPR032675">
    <property type="entry name" value="LRR_dom_sf"/>
</dbReference>
<feature type="non-terminal residue" evidence="3">
    <location>
        <position position="1"/>
    </location>
</feature>
<dbReference type="PANTHER" id="PTHR35889">
    <property type="entry name" value="CYCLOINULO-OLIGOSACCHARIDE FRUCTANOTRANSFERASE-RELATED"/>
    <property type="match status" value="1"/>
</dbReference>
<organism evidence="3 4">
    <name type="scientific">Chryseosolibacter histidini</name>
    <dbReference type="NCBI Taxonomy" id="2782349"/>
    <lineage>
        <taxon>Bacteria</taxon>
        <taxon>Pseudomonadati</taxon>
        <taxon>Bacteroidota</taxon>
        <taxon>Cytophagia</taxon>
        <taxon>Cytophagales</taxon>
        <taxon>Chryseotaleaceae</taxon>
        <taxon>Chryseosolibacter</taxon>
    </lineage>
</organism>
<evidence type="ECO:0000313" key="3">
    <source>
        <dbReference type="EMBL" id="MBT1697377.1"/>
    </source>
</evidence>
<evidence type="ECO:0000259" key="2">
    <source>
        <dbReference type="Pfam" id="PF13290"/>
    </source>
</evidence>
<feature type="domain" description="GH29D-like beta-sandwich" evidence="2">
    <location>
        <begin position="317"/>
        <end position="370"/>
    </location>
</feature>
<dbReference type="InterPro" id="IPR011429">
    <property type="entry name" value="Cyt_c_Planctomycete-type"/>
</dbReference>
<comment type="caution">
    <text evidence="3">The sequence shown here is derived from an EMBL/GenBank/DDBJ whole genome shotgun (WGS) entry which is preliminary data.</text>
</comment>
<dbReference type="AlphaFoldDB" id="A0AAP2DM09"/>
<dbReference type="Pfam" id="PF07635">
    <property type="entry name" value="PSCyt1"/>
    <property type="match status" value="1"/>
</dbReference>
<dbReference type="Pfam" id="PF13290">
    <property type="entry name" value="CHB_HEX_C_1"/>
    <property type="match status" value="1"/>
</dbReference>
<dbReference type="RefSeq" id="WP_254163247.1">
    <property type="nucleotide sequence ID" value="NZ_JAHESF010000008.1"/>
</dbReference>
<dbReference type="Gene3D" id="3.80.10.10">
    <property type="entry name" value="Ribonuclease Inhibitor"/>
    <property type="match status" value="1"/>
</dbReference>
<gene>
    <name evidence="3" type="ORF">KK083_10855</name>
</gene>
<feature type="domain" description="Cytochrome C Planctomycete-type" evidence="1">
    <location>
        <begin position="20"/>
        <end position="79"/>
    </location>
</feature>
<proteinExistence type="predicted"/>
<accession>A0AAP2DM09</accession>
<dbReference type="PANTHER" id="PTHR35889:SF3">
    <property type="entry name" value="F-BOX DOMAIN-CONTAINING PROTEIN"/>
    <property type="match status" value="1"/>
</dbReference>
<name>A0AAP2DM09_9BACT</name>
<dbReference type="SUPFAM" id="SSF52047">
    <property type="entry name" value="RNI-like"/>
    <property type="match status" value="1"/>
</dbReference>
<keyword evidence="4" id="KW-1185">Reference proteome</keyword>
<protein>
    <submittedName>
        <fullName evidence="3">Chitobiase/beta-hexosaminidase C-terminal domain-containing protein</fullName>
    </submittedName>
</protein>
<evidence type="ECO:0000313" key="4">
    <source>
        <dbReference type="Proteomes" id="UP001319200"/>
    </source>
</evidence>